<protein>
    <submittedName>
        <fullName evidence="1">Uncharacterized protein</fullName>
    </submittedName>
</protein>
<sequence>MYLSKILSYTTQDCQSKIKNLSNNNINNNMIFDTYYPSFLIDEMIQAFGKKINITHFKVDIDMVKNIFIDFDREINKVLGSKFQNDVLDSDLVFGFMLDVNNNKIMIYILCDSKFNNNGYVSALLHAINTFCFMFPYNYNDLAIYICLDQNNRNIDKEFNNINQNQSNLTDIFQKLKLTSQAFNVSGVTYRSQKRIILTKSQEIVKLMYHEMVHYIGLDHELTKILIPHTWNIVNPGLNLSEAYTEYISVLLNSAYQSIHLSSIADINIYQLYQELIYFETYYSLALSHKIINFYGYDCNNMDKFFSQNKFSKKLFCPILIWEYVIIRTKLLLNTNKFNWRNSQDLKIIFSDISKIIKITNINDHHIEKIKSCNYLQNDSSFSYNLIDIDWNCI</sequence>
<organism evidence="1">
    <name type="scientific">Megavirus courdo7</name>
    <dbReference type="NCBI Taxonomy" id="1128135"/>
    <lineage>
        <taxon>Viruses</taxon>
        <taxon>Varidnaviria</taxon>
        <taxon>Bamfordvirae</taxon>
        <taxon>Nucleocytoviricota</taxon>
        <taxon>Megaviricetes</taxon>
        <taxon>Imitervirales</taxon>
        <taxon>Mimiviridae</taxon>
        <taxon>Megamimivirinae</taxon>
        <taxon>Megavirus</taxon>
    </lineage>
</organism>
<dbReference type="EMBL" id="JN885991">
    <property type="protein sequence ID" value="AEX61412.1"/>
    <property type="molecule type" value="Genomic_DNA"/>
</dbReference>
<proteinExistence type="predicted"/>
<gene>
    <name evidence="1" type="ORF">c7_R346</name>
</gene>
<name>H2EAI9_9VIRU</name>
<evidence type="ECO:0000313" key="1">
    <source>
        <dbReference type="EMBL" id="AEX61412.1"/>
    </source>
</evidence>
<accession>H2EAI9</accession>
<reference evidence="1" key="1">
    <citation type="submission" date="2011-10" db="EMBL/GenBank/DDBJ databases">
        <title>Provirophages and transpovirons: unique mobilome of giant viruses.</title>
        <authorList>
            <person name="Desnues C."/>
            <person name="LaScola B."/>
            <person name="Yutin N."/>
            <person name="Fournous G."/>
            <person name="Koonin E."/>
            <person name="Raoult D."/>
        </authorList>
    </citation>
    <scope>NUCLEOTIDE SEQUENCE</scope>
    <source>
        <strain evidence="1">Mv13-c7</strain>
    </source>
</reference>